<dbReference type="InterPro" id="IPR019734">
    <property type="entry name" value="TPR_rpt"/>
</dbReference>
<dbReference type="InterPro" id="IPR011990">
    <property type="entry name" value="TPR-like_helical_dom_sf"/>
</dbReference>
<evidence type="ECO:0000256" key="1">
    <source>
        <dbReference type="ARBA" id="ARBA00022737"/>
    </source>
</evidence>
<dbReference type="PANTHER" id="PTHR45586">
    <property type="entry name" value="TPR REPEAT-CONTAINING PROTEIN PA4667"/>
    <property type="match status" value="1"/>
</dbReference>
<evidence type="ECO:0000313" key="5">
    <source>
        <dbReference type="EMBL" id="MBR0661086.1"/>
    </source>
</evidence>
<evidence type="ECO:0000313" key="8">
    <source>
        <dbReference type="Proteomes" id="UP001138708"/>
    </source>
</evidence>
<evidence type="ECO:0000256" key="3">
    <source>
        <dbReference type="PROSITE-ProRule" id="PRU00339"/>
    </source>
</evidence>
<proteinExistence type="predicted"/>
<dbReference type="PANTHER" id="PTHR45586:SF1">
    <property type="entry name" value="LIPOPOLYSACCHARIDE ASSEMBLY PROTEIN B"/>
    <property type="match status" value="1"/>
</dbReference>
<dbReference type="InterPro" id="IPR051012">
    <property type="entry name" value="CellSynth/LPSAsmb/PSIAsmb"/>
</dbReference>
<dbReference type="SMART" id="SM00028">
    <property type="entry name" value="TPR"/>
    <property type="match status" value="3"/>
</dbReference>
<reference evidence="5" key="3">
    <citation type="journal article" date="2021" name="Syst. Appl. Microbiol.">
        <title>Roseomonas hellenica sp. nov., isolated from roots of wild-growing Alkanna tinctoria.</title>
        <authorList>
            <person name="Rat A."/>
            <person name="Naranjo H.D."/>
            <person name="Lebbe L."/>
            <person name="Cnockaert M."/>
            <person name="Krigas N."/>
            <person name="Grigoriadou K."/>
            <person name="Maloupa E."/>
            <person name="Willems A."/>
        </authorList>
    </citation>
    <scope>NUCLEOTIDE SEQUENCE</scope>
    <source>
        <strain evidence="5">LMG 31161</strain>
    </source>
</reference>
<dbReference type="AlphaFoldDB" id="A0A9X9WL76"/>
<keyword evidence="4" id="KW-0732">Signal</keyword>
<dbReference type="Proteomes" id="UP000746741">
    <property type="component" value="Unassembled WGS sequence"/>
</dbReference>
<protein>
    <submittedName>
        <fullName evidence="5">Tetratricopeptide repeat protein</fullName>
    </submittedName>
</protein>
<evidence type="ECO:0000313" key="6">
    <source>
        <dbReference type="EMBL" id="NKE17414.1"/>
    </source>
</evidence>
<reference evidence="6 7" key="2">
    <citation type="submission" date="2020-02" db="EMBL/GenBank/DDBJ databases">
        <authorList>
            <person name="Sun Q."/>
            <person name="Inoue M."/>
        </authorList>
    </citation>
    <scope>NUCLEOTIDE SEQUENCE [LARGE SCALE GENOMIC DNA]</scope>
    <source>
        <strain evidence="6 7">KCTC 22478</strain>
    </source>
</reference>
<feature type="chain" id="PRO_5040738573" evidence="4">
    <location>
        <begin position="22"/>
        <end position="216"/>
    </location>
</feature>
<dbReference type="Proteomes" id="UP001138708">
    <property type="component" value="Unassembled WGS sequence"/>
</dbReference>
<dbReference type="PROSITE" id="PS50005">
    <property type="entry name" value="TPR"/>
    <property type="match status" value="1"/>
</dbReference>
<sequence length="216" mass="22272">MRRMLALLLAGLLAACGAATSDPQALGGVAHPADAPARLHQAEMLANAGRWREAADAYSDAIRMDGTLRAAWLGLGRARLRGGDLEGGERGFRDAIAALPRDPGAQSGLGVALDLQGRHAEAQAAYRAALALDPSHVGARTNLALSLTLSGHGAEAVQMIETVARAPEATPRQRHNLALAYAASGDAPRAAELLAPELGEESREAVTAWRAALGGS</sequence>
<accession>A0A9X9WL76</accession>
<keyword evidence="2 3" id="KW-0802">TPR repeat</keyword>
<comment type="caution">
    <text evidence="5">The sequence shown here is derived from an EMBL/GenBank/DDBJ whole genome shotgun (WGS) entry which is preliminary data.</text>
</comment>
<feature type="repeat" description="TPR" evidence="3">
    <location>
        <begin position="103"/>
        <end position="136"/>
    </location>
</feature>
<dbReference type="EMBL" id="JAAVUP010000002">
    <property type="protein sequence ID" value="NKE17414.1"/>
    <property type="molecule type" value="Genomic_DNA"/>
</dbReference>
<keyword evidence="1" id="KW-0677">Repeat</keyword>
<dbReference type="PROSITE" id="PS51257">
    <property type="entry name" value="PROKAR_LIPOPROTEIN"/>
    <property type="match status" value="1"/>
</dbReference>
<dbReference type="Pfam" id="PF13432">
    <property type="entry name" value="TPR_16"/>
    <property type="match status" value="1"/>
</dbReference>
<evidence type="ECO:0000256" key="4">
    <source>
        <dbReference type="SAM" id="SignalP"/>
    </source>
</evidence>
<evidence type="ECO:0000256" key="2">
    <source>
        <dbReference type="ARBA" id="ARBA00022803"/>
    </source>
</evidence>
<dbReference type="SUPFAM" id="SSF48452">
    <property type="entry name" value="TPR-like"/>
    <property type="match status" value="1"/>
</dbReference>
<dbReference type="Gene3D" id="1.25.40.10">
    <property type="entry name" value="Tetratricopeptide repeat domain"/>
    <property type="match status" value="1"/>
</dbReference>
<gene>
    <name evidence="6" type="ORF">GWK15_10710</name>
    <name evidence="5" type="ORF">GXW75_17655</name>
</gene>
<organism evidence="5 8">
    <name type="scientific">Neoroseomonas oryzicola</name>
    <dbReference type="NCBI Taxonomy" id="535904"/>
    <lineage>
        <taxon>Bacteria</taxon>
        <taxon>Pseudomonadati</taxon>
        <taxon>Pseudomonadota</taxon>
        <taxon>Alphaproteobacteria</taxon>
        <taxon>Acetobacterales</taxon>
        <taxon>Acetobacteraceae</taxon>
        <taxon>Neoroseomonas</taxon>
    </lineage>
</organism>
<dbReference type="EMBL" id="JAAEDK010000044">
    <property type="protein sequence ID" value="MBR0661086.1"/>
    <property type="molecule type" value="Genomic_DNA"/>
</dbReference>
<dbReference type="RefSeq" id="WP_168041266.1">
    <property type="nucleotide sequence ID" value="NZ_JAAEDK010000044.1"/>
</dbReference>
<reference evidence="5" key="1">
    <citation type="submission" date="2020-01" db="EMBL/GenBank/DDBJ databases">
        <authorList>
            <person name="Rat A."/>
        </authorList>
    </citation>
    <scope>NUCLEOTIDE SEQUENCE</scope>
    <source>
        <strain evidence="5">LMG 31161</strain>
    </source>
</reference>
<name>A0A9X9WL76_9PROT</name>
<feature type="signal peptide" evidence="4">
    <location>
        <begin position="1"/>
        <end position="21"/>
    </location>
</feature>
<evidence type="ECO:0000313" key="7">
    <source>
        <dbReference type="Proteomes" id="UP000746741"/>
    </source>
</evidence>
<keyword evidence="7" id="KW-1185">Reference proteome</keyword>